<feature type="transmembrane region" description="Helical" evidence="1">
    <location>
        <begin position="189"/>
        <end position="218"/>
    </location>
</feature>
<dbReference type="AlphaFoldDB" id="A0A9D1UWT4"/>
<feature type="transmembrane region" description="Helical" evidence="1">
    <location>
        <begin position="301"/>
        <end position="320"/>
    </location>
</feature>
<feature type="transmembrane region" description="Helical" evidence="1">
    <location>
        <begin position="329"/>
        <end position="347"/>
    </location>
</feature>
<gene>
    <name evidence="2" type="ORF">H9861_03420</name>
</gene>
<dbReference type="Proteomes" id="UP000823963">
    <property type="component" value="Unassembled WGS sequence"/>
</dbReference>
<comment type="caution">
    <text evidence="2">The sequence shown here is derived from an EMBL/GenBank/DDBJ whole genome shotgun (WGS) entry which is preliminary data.</text>
</comment>
<dbReference type="EMBL" id="DXFP01000026">
    <property type="protein sequence ID" value="HIX01784.1"/>
    <property type="molecule type" value="Genomic_DNA"/>
</dbReference>
<dbReference type="Pfam" id="PF09586">
    <property type="entry name" value="YfhO"/>
    <property type="match status" value="1"/>
</dbReference>
<reference evidence="2" key="2">
    <citation type="submission" date="2021-04" db="EMBL/GenBank/DDBJ databases">
        <authorList>
            <person name="Gilroy R."/>
        </authorList>
    </citation>
    <scope>NUCLEOTIDE SEQUENCE</scope>
    <source>
        <strain evidence="2">6627</strain>
    </source>
</reference>
<evidence type="ECO:0000313" key="2">
    <source>
        <dbReference type="EMBL" id="HIX01784.1"/>
    </source>
</evidence>
<feature type="transmembrane region" description="Helical" evidence="1">
    <location>
        <begin position="856"/>
        <end position="879"/>
    </location>
</feature>
<keyword evidence="1" id="KW-0812">Transmembrane</keyword>
<accession>A0A9D1UWT4</accession>
<evidence type="ECO:0000313" key="3">
    <source>
        <dbReference type="Proteomes" id="UP000823963"/>
    </source>
</evidence>
<proteinExistence type="predicted"/>
<feature type="transmembrane region" description="Helical" evidence="1">
    <location>
        <begin position="452"/>
        <end position="472"/>
    </location>
</feature>
<sequence length="883" mass="99489">MTSSAKSDKKSTALRYGLYFLIPLLTMLAIFIIQQMFPFGKHTLLTYDLNEQYVDFYAFYRDTLLHHPSQFFYSFTNGLGGETVGLWAYYLLSPFNLILLLTPGKWLPVGIMIMTLVKFSFAGYAICYFLDHVFPSKRTRMFLPMVAVVYPLMGWTLANQFNVMWLDVLILMPFVLYGIEKLIDTDQLLYFAIFVGLTLLINFYMGYMVCVFACLYFIWAAVRKWNGWRSFGKRAGKFAFGGILGAASVGFLLFPAYYDIVHSKGQYMMQSLPVKIEYAPWKMLSKFVMGALNDNQVQNGLPNLFIGSAIVIGFILYFLAKKIPWREKLAAGLVTLFLAASLCWSPLDLFWHLFQYPVFYPYRFSFVVGIWMVILAVRGIVQIGKPNWMQLTVAAFLPLSCLMIMALNLQKFNFLNTAKVIGTTVFFCLIMIALSIALLTPLKTKKQLTVKLIAVLAVTILSIIEMGANAQLTMKVFQWTSEKDYAAFTSSLDKNVAWIQKHAAKNEFYRIGKTYQRTENDSLQAGYNGISNFSSTQRANVTHLMRELGQPTFTGKVNYTKGTPLTDALFDLQYFLSPVNQYNNLTGNNVTPASSYRPDISYYTPVHKRGDVATYSNPLAMGLGFAANRKVLQPLSTSPTDTTANQDAVLNAITGKNQQFFNKVGYSIEAVNCHLEGGANGILVTDDKQQPSSYTVIIKNTNNLPYYLQMDSNILWNANITVNGNSLPGVGNIYQPALVNVAANIANTTVKIQINPTNGKDVALNNFYVYQLNLDKLQKSVYKVKENQMNLLHLGKLKLTGTVNVPSSQDILMTTIPYSKGWHVKVDGEKVKSQKALGAFLAVPMSPGKHLVKFSFWPPLLNLGIIVSLFAWTMIYLIFKKEY</sequence>
<feature type="transmembrane region" description="Helical" evidence="1">
    <location>
        <begin position="109"/>
        <end position="129"/>
    </location>
</feature>
<evidence type="ECO:0000256" key="1">
    <source>
        <dbReference type="SAM" id="Phobius"/>
    </source>
</evidence>
<organism evidence="2 3">
    <name type="scientific">Candidatus Ligilactobacillus excrementigallinarum</name>
    <dbReference type="NCBI Taxonomy" id="2838641"/>
    <lineage>
        <taxon>Bacteria</taxon>
        <taxon>Bacillati</taxon>
        <taxon>Bacillota</taxon>
        <taxon>Bacilli</taxon>
        <taxon>Lactobacillales</taxon>
        <taxon>Lactobacillaceae</taxon>
        <taxon>Ligilactobacillus</taxon>
    </lineage>
</organism>
<feature type="transmembrane region" description="Helical" evidence="1">
    <location>
        <begin position="238"/>
        <end position="258"/>
    </location>
</feature>
<keyword evidence="1" id="KW-1133">Transmembrane helix</keyword>
<feature type="transmembrane region" description="Helical" evidence="1">
    <location>
        <begin position="388"/>
        <end position="408"/>
    </location>
</feature>
<name>A0A9D1UWT4_9LACO</name>
<feature type="transmembrane region" description="Helical" evidence="1">
    <location>
        <begin position="141"/>
        <end position="158"/>
    </location>
</feature>
<feature type="transmembrane region" description="Helical" evidence="1">
    <location>
        <begin position="359"/>
        <end position="381"/>
    </location>
</feature>
<feature type="transmembrane region" description="Helical" evidence="1">
    <location>
        <begin position="16"/>
        <end position="37"/>
    </location>
</feature>
<keyword evidence="1" id="KW-0472">Membrane</keyword>
<protein>
    <submittedName>
        <fullName evidence="2">YfhO family protein</fullName>
    </submittedName>
</protein>
<dbReference type="InterPro" id="IPR018580">
    <property type="entry name" value="Uncharacterised_YfhO"/>
</dbReference>
<dbReference type="PANTHER" id="PTHR38454">
    <property type="entry name" value="INTEGRAL MEMBRANE PROTEIN-RELATED"/>
    <property type="match status" value="1"/>
</dbReference>
<dbReference type="PANTHER" id="PTHR38454:SF1">
    <property type="entry name" value="INTEGRAL MEMBRANE PROTEIN"/>
    <property type="match status" value="1"/>
</dbReference>
<reference evidence="2" key="1">
    <citation type="journal article" date="2021" name="PeerJ">
        <title>Extensive microbial diversity within the chicken gut microbiome revealed by metagenomics and culture.</title>
        <authorList>
            <person name="Gilroy R."/>
            <person name="Ravi A."/>
            <person name="Getino M."/>
            <person name="Pursley I."/>
            <person name="Horton D.L."/>
            <person name="Alikhan N.F."/>
            <person name="Baker D."/>
            <person name="Gharbi K."/>
            <person name="Hall N."/>
            <person name="Watson M."/>
            <person name="Adriaenssens E.M."/>
            <person name="Foster-Nyarko E."/>
            <person name="Jarju S."/>
            <person name="Secka A."/>
            <person name="Antonio M."/>
            <person name="Oren A."/>
            <person name="Chaudhuri R.R."/>
            <person name="La Ragione R."/>
            <person name="Hildebrand F."/>
            <person name="Pallen M.J."/>
        </authorList>
    </citation>
    <scope>NUCLEOTIDE SEQUENCE</scope>
    <source>
        <strain evidence="2">6627</strain>
    </source>
</reference>
<feature type="transmembrane region" description="Helical" evidence="1">
    <location>
        <begin position="420"/>
        <end position="440"/>
    </location>
</feature>